<keyword evidence="3" id="KW-0130">Cell adhesion</keyword>
<feature type="domain" description="Ig-like" evidence="9">
    <location>
        <begin position="4143"/>
        <end position="4203"/>
    </location>
</feature>
<feature type="domain" description="Ig-like" evidence="9">
    <location>
        <begin position="1231"/>
        <end position="1318"/>
    </location>
</feature>
<evidence type="ECO:0000313" key="10">
    <source>
        <dbReference type="EMBL" id="OZC07060.1"/>
    </source>
</evidence>
<dbReference type="GO" id="GO:0007155">
    <property type="term" value="P:cell adhesion"/>
    <property type="evidence" value="ECO:0007669"/>
    <property type="project" value="UniProtKB-KW"/>
</dbReference>
<feature type="domain" description="Ig-like" evidence="9">
    <location>
        <begin position="2147"/>
        <end position="2230"/>
    </location>
</feature>
<evidence type="ECO:0000256" key="5">
    <source>
        <dbReference type="ARBA" id="ARBA00023179"/>
    </source>
</evidence>
<feature type="region of interest" description="Disordered" evidence="8">
    <location>
        <begin position="397"/>
        <end position="420"/>
    </location>
</feature>
<feature type="non-terminal residue" evidence="10">
    <location>
        <position position="6561"/>
    </location>
</feature>
<feature type="region of interest" description="Disordered" evidence="8">
    <location>
        <begin position="537"/>
        <end position="560"/>
    </location>
</feature>
<dbReference type="InterPro" id="IPR036179">
    <property type="entry name" value="Ig-like_dom_sf"/>
</dbReference>
<dbReference type="InterPro" id="IPR013098">
    <property type="entry name" value="Ig_I-set"/>
</dbReference>
<feature type="domain" description="Ig-like" evidence="9">
    <location>
        <begin position="102"/>
        <end position="190"/>
    </location>
</feature>
<dbReference type="SMART" id="SM00409">
    <property type="entry name" value="IG"/>
    <property type="match status" value="15"/>
</dbReference>
<feature type="coiled-coil region" evidence="7">
    <location>
        <begin position="3014"/>
        <end position="3048"/>
    </location>
</feature>
<reference evidence="10 11" key="1">
    <citation type="submission" date="2015-12" db="EMBL/GenBank/DDBJ databases">
        <title>Draft genome of the nematode, Onchocerca flexuosa.</title>
        <authorList>
            <person name="Mitreva M."/>
        </authorList>
    </citation>
    <scope>NUCLEOTIDE SEQUENCE [LARGE SCALE GENOMIC DNA]</scope>
    <source>
        <strain evidence="10">Red Deer</strain>
    </source>
</reference>
<dbReference type="PANTHER" id="PTHR47633">
    <property type="entry name" value="IMMUNOGLOBULIN"/>
    <property type="match status" value="1"/>
</dbReference>
<dbReference type="InterPro" id="IPR013783">
    <property type="entry name" value="Ig-like_fold"/>
</dbReference>
<dbReference type="InterPro" id="IPR007110">
    <property type="entry name" value="Ig-like_dom"/>
</dbReference>
<keyword evidence="1" id="KW-0787">Thick filament</keyword>
<dbReference type="SUPFAM" id="SSF48726">
    <property type="entry name" value="Immunoglobulin"/>
    <property type="match status" value="18"/>
</dbReference>
<feature type="domain" description="Ig-like" evidence="9">
    <location>
        <begin position="4229"/>
        <end position="4314"/>
    </location>
</feature>
<evidence type="ECO:0000259" key="9">
    <source>
        <dbReference type="PROSITE" id="PS50835"/>
    </source>
</evidence>
<sequence>MDERERSYYKIPSTSQDSTRMEIVENGDWTNVETIHRNEQTTHSNDNDVITSYSTNREKIYHKNAGTIEEIHILESFGRTTKNFAEEHWSSKIKSYVMPQPPKFIQVIKAFRVLATDTLTLVVEVQSDPPAIFEWFCNDKSVQQNRRKFKARHGINITTLTVEGPEQGVYKCTARNPVGISTTYGYVTVNAPPPYKTWLEQTHEVDEEMSMEINDKENTEAITDTPPKFIQQIPNLTLRPGTEAVIDVEVEASPPAKFTWYVNGVQFRDTVGQIEVYYPMANRCIARFPIPQKGEYKVIAENRAGKEQSIGYIDVKKEIMYHQTQLPPLPSDHIYHHASHKESEHRKMPVQQGRGRASSLSRMVDSYEESSFYERSTSLPRHFDRPYEIKKTTEMIRKRKDESSQLQEEQQHREQQYSSSKEFIEMEKEQFHEVKRRRYSEKTQLPQQPIFIDRLPTEIPIGSDEDLVLRVGFKAFPRADVKWSVNGFELKDSKKVTIINEEDHSTLIVRPPIRHGRYYVTITNEHGINNQNTRVYQGQDKQSGKAGESHSMPPEITGSSIPVCTTNVVFDEWELFDEHQRSSKSADSFETIKHVETAQLPTEGHETPTPHQSFHASTTYDEKITANYEAKTIPPQTLPKPMTPVIHEPLRGQNIPVVSEAPRGSHCTEKRYEETTSGVSRTVYEALPKAMHKPPIDTTLTEEKYEEAVQTRSERIPSPKLQSQKEFIEHGIIEKKTSRIPVHRSTESIPKHPYILKQPEPEIRLKAGEKLVLESKVDSSPESQFKWYQNNFEVRPSPFVMIESPAINESRATFLKPVSGTYKMVASNIHGSCSSTTRVITEITEEWGTESALTLVRAVPEKQELKYQPVKRLHTLPKRNDLPKRPRIVEGFVPILKITKNEPLVLRVTVDAIPAAEFRWMLNNFEVRTSQTITIEHLGPNVSQATFHSPTSGRYEVIAMNSLGQDSCSAKVIIDYAEEQQVQVVPIQRIKRPAVPQIPMFINPLPGETQLSSEEQEFRLSVSVHGEEPITFRWFADGSLLSNSVEHQMINDLESSTLVVRKQIGCDVDYAVEVSNAYGAVWSETTVKPPSISESSIISTESREGSLLEIDDVQRCSPRYTVMLMDKDLQQNDEFTAHVAINAESSPCEFIWMLNGRDIRTIPGFRVASTFYESTLHVKSALSKHTGELSVTASNKYGTAKSAAKINVHPSLEESYEIISETETVPAERPPRIVSPLQSSVFRAGESLELRCRVDGLPRPEIFWTKDEIRIDDSMVTRQYSDGRCELINPQCAPKDAGLYQLTARNIHGITNTSAYIQIEKRETVETTTETKEEIQMIHRATSKPRFNKVLSKQYENEVVVSCQVISETPVLISWYKDGQQLYQTYKYRMQKLSDNTHTLTICNIDRRDEGTYICRAENTYGSSEASLYIRSSARTPEIRKEVLVEENESEVVGLQDNIGYVKKKYTDTTVKVLVEPTVSGSQEVYSHTAEIRKSEEYKLLVKVAEIVASKLVAKVVIDEAIKIALRRMNKEVQSSEEEEFESVCEQQSFPPRFETNIECNVVDVGDTVVLRTDIAGYPQPCVEWYFGEQKLEQSENSPSRQMDVKYVNKQATLTIKKVEKKHEGTYYCHAENEYGKAVLPCNLCVTDIGEQWSESTHKMIRPSMTYTLSETETEVSSNVHITHAAESYDHYFSSIQPETFALGYSCLASTSKVHDDSVIITHESVQKAIEREQEVSEAYVNLNVNVERTPSLFKHDARILQSADESVTIFRREPRYTRAEEVIQTNDIFLISDQHILQYRQSVLNATATVVFEKPPQRALHEVTCLYDDKAHVSKENVQAVSTIDLQKVEIVNEFFNTIIAAEERFCEAYAEVNVDVRRPDALFDHFIMVVESEHEHLEVHLIAPVLVKNLATCDFHFQQKPESLQAESVHTDHPRRNAAAEQRIVILESSFQKFSEAITWSLKKVSKVATDSGMTAVHANIKIYKPEEIGEHATTIVDTRKIVPELFAIAAAASKFKLTSIFVTFTKKGDVAHQALVIEYESFVEDEATLNVATLTAPGFHSKQESVWSIGKKYEKAEGIEADVVAAFVEVNAICPNQNIELVASVSLPLSAPGITEITRSSKPLLELSSASLSESSSTGLFQAPKFVKTLENMTAIVGQFHQFKCIVSGTPAPRIRWYVDGDIIRDSDVYQTIYEDGVCILKIRELAIEDEGEYTCEAVNDAGRAITKCFLQTITEADVLKYQQQAIFKNILYSNGGSNTNNSSDNVAFLDNLKSFNNTDGVMYRNPAANCDDLAERDDNSRDYLVVNYEFDRTEPVSAETAVIVTRYTSSQKEFHKNFASEERSFNISVFLPDAAVECAFVWALINREKIELSLMPSFQTVDFVIQNFQPQQVQKADLLLNVKKLTIENVSFAICQPWEEILLVKKPENSFIWDSEYCRTQKAQVGIFTKSSNENGSSQNQSEKNIVMGSGCLSQSFDYFDLVGKDDTKSLTSQANSTLSMKGNVNISEKAKSEQNEEMVRFKNEQEESRIPILPQKITYQKQEVDILIKNDDNKFKYELSRQKFDDSETNTNVLSAIRKYVDELFDFDSVTAITCEQKDVSKPNTISNQIESGLDFADEVYLDCSFCRRSEHAEASENQNLSVSEMETLASSSSHLIENFSSSKNASLNLNPISKNMLSNEKSIESIAKVRSLACEANCDSNENSKQNLDNPVNKKLHSKLDTCNSFTTPDMEPHSDLSTETYPLHFTNSIASTNAAETFDASEEFEIFSASANPRLQHCESFSTPSHPSANNFHVLEAEHSKSPHISSETVNVSTSNTRISTKEPLSTHGSITDELSRTGVADKIRNKEIKNEIKIKSEDNEKAFQIECAIYDISEQIEKIERQQSLTEAQAEASEELLKTILENIIKNVGQNSVVETMVAYKKPVVLLREKLTDLEETLMREDLESRKSSESILEAQPIFSKSLNEEDLYAVRQSSIEREIRGTSLCALRQVGIIDKEEIRRMTPLTSNIKEQLQSLECMLEEVEKEEENDEEELTEETKVTIPVYSDDKRHEVHNILMQINNEISIIKRSCQRNISKTSVDAAIRLLHKVRNNVSSMIDLISVYRKRLKRKSPATNRERMKSSKRTSHHLFPTSRTGFFFKTDASVNFYLMKREESEIINAIVKLCSLSNKSGNQMSRSQDSEISTYEDALFDDKSMILQRTGINNAPWTAVLEPVAEKNDKVSLSNFGESQSNSFPPHSLQDSQEAIPIPPPRRLRGMSQQSFPPPIPPPRMKRRSKSYDNYKNLLVLSCASDTQNSLSALQQNTTMNEKGKASISASDYSDPVNIKDLEDVEKSNLSIFQQNFKKINEINSERIIRKGESFYSCSYTWPSKVKYRISFEIFDESSPMQLLCEDSDYLPESLMHSFSLFEPTKRVQEENEGELLQTLELFSDLNTSKVETVVENAEKRRENFAKLKDEREAKNFHSIQKSTTPELDESYNQHISEYLTDVGQKINENSKMIENPRGSSSEDENFEDIQKPAQYLHASPNIKARGSILANPLEDEANSLHEIESIADRDEILDELDDLLVICNPHTDVIDVIDSLPTIMEDSENSKIADPFMSMSTNTVISVCISDTDIPGTSQDDQQVVVENRKQSDITTPTSESSLERKNLIAKTVNVPFRRSNKDGITYLDSYKKKIILICENDTKQVSEETTINIIYKSCPSKLKVLATLSPEVRAQVEACAVNGEDFDVLVEQPDEAQDFTVKLLDHISDSISLDLTLPNTVEVNLSLIRSEQYEGILSYQIGYLLDGETDEERINTTSDYKQHHHSSKTTEDRVRHTGISVNIVARSMHDVARASLEEIPWGEVSMYIVMQPLMTRSISDSGTRNSLIQNVTVSESNETEKRSLHSHESFRSSSRQSFDWTEFSDRSASWQNLNVPSYVVREGSTATITCEFNNFLAPGSLIDWFKGKTVMQIVPGKTDRISHDLLEVLVISHVSLMDGDVYSIRVNDVIYPVACLIVENIDTSSEKINSDIHFISPPQTLFVMEGQPSIISCQVNSANQKVEWCKDNKKWVAENERIRLEADQFGFHRIIIDKSELEDQGTYYAFLGDHFTTVTLVVEERIDEREVTISALGTETGEDDYREYLVPLGSTATIACELENSDEVQELVWRKNGAKIEFPDDAKLEHVVNGLKHYLVIHDTQADDSACYSICINDIEFKIANLIVSNCSTSIGEYPSEVTVEESLVPAGSAATIHCETITQQYSLDWRKDLQPIMQNERIEKKDTADGFEHSLTIHSVRKNDEGEYGVVIKDSYTAVTKISVIESQEQIATEDFDISLHPTPSLTNEAFAQSCDRVNLQNNFEAYQLCNMEEYFDLQFSMQSFEIPVIVDERRSASVSYLSRELSIQEMEKEIDMHREPSYATSKDLTFMEVTIIECNFVTTNTRFEFTSTSVAHAVAEPIVLTLVAQQSAQIHLSSRYTELRASFINQSIVEQLTATISARPKIVEKLETKLGDCWVKLDVILLSPMQTIATDIVNKICTMIALEMHLPALVFEDCNNTITFNRTSEGEFCDAAIPIKLVTFPEKIRRQFTVNNTWLELIAVYKVPQIFDSTIKIAVARKEMLYLQCKASKANIVDEIFAVWKPIQQQDAAVTFPVTLSATISENYIDSISSLEIMLQSHLDRNMLTSKEIPLIQTEMISVQLTAASIEIFPVIYNFSKSAQDENVEVEMFVKPLIQCETSTRNFIDSVAKVDLEFWSKTERNLFIIADFRAVETNQLSARFSDSVEEYFTISTAFNTQSELDATVATLLIKAPKIVEKTNRLFSDTTVNVISEYQSYVCREFCADTIFLTPRINACMANFRVSTCENLYATASFEIQSQENNVSVTLLMRAPTIVERSSIMFSDDLVQKTVEFQSQIKHSLEIEKEVFIARKDILVENIKSAEFEEKDIIVMIEKRPEKEISEILLLRPVPALTQKFSRSFSDTVVYLNTELYMENFDFHANRNIRIGRTQTLQMHLKASNEENISVLARFYIQDEIEKIMATLPMRAHTIIARDDRKFSDSVVKSATQLWSQICREAFMDVDIYIARKDDIQRQFKASAVEDTYTSIALEEYPEAEELEVTLSELIQADTFKLSRFFSYKTVDFMATLWSQAESNFYASVDVPIKRKNNNQLYLKASSEEYINTSTSFEAQTKTDNTMVVLRTQVPSVVERSSRKFSDTSAELAIEIWSQLCHETFADRSIYLKQKDSVKLDLNTTTFEVQIFLTNFELQSQVENITAILPTRSPTIVEGTNMKERQFANVHAPSLENIEIYSVFGLYQEEELLSVTVISNKIIEITEKQNKDEMTKLDIETCHYTLNHELVEANLMMETNYKALAEQSLCLFAKELVEGIINTTYEHIIQESEENISTMIELYQKSTIQSSQIDLRNVFQLRRIIKENEMEALWNRTQLSVEIYQHLDLTSPAQISECISILPENIYEEDESADETSASSIHTAPQFAGNLNEIYEIEEFATHSFKCIIFGTPTPQVRWYLNEQLIMPTEDFEIINYNCYSGITMIAEDGIYILKINSVDRTWNGNLICEAENAVGTTRTQSIIHVQKSDESSISSTSVGGQSPVFQLPLNNELHKRENVQFKCVVSGNPLPSVQWKRNDIIIENNEHYSTITDDGICILRVLNVTEEDDAIFSCTAMNLFGTTKTESRMIVTESTVEDRTISETSPVSMSSQDSFTTHFQKPQFTLPLNDVTIWETEELQLKCIVTGEPMPTIRWFCNGKEIQADNRNTFTIYEDGIVMLKITKGDKEGLYICEATNGIGSAQTRSFVRINSSEVSLTTTMELESAMESAEAVLLSFSTSNFCSTADIAGKESEMVEQDLKERKSRKIFEEEITTDQYIPAGTLNYLIEAVALTITIINYKLSAQVKLTAEARGIKEEKLFKIIIEEDIIRTRTYLRVVVRSARELWTLQGRTIERLPYWSQETINERVEFEKIFQDDELHEFLKDKDIIERYVKLLNAAETSKSNEKRETRFKLHQFEDAPKTSEKRQLEIREEQSGNLVEDNGVFTVVHCIANAMSYAAEAYVILITRHRYEATFDFRSAQHRMIAESEEFEASIEDTIKRQKYFPQSLLVLPHFIQSFALFEKDFSTGLRCCVYGLPTPSIRISHNGCPILRNNRFFHVVYKSGVITLYMQHILEGHYVCEAINPAGRAITQCYIRIEEAWDEIQHRKIRRIRVENTKPTDKSCQNDEILQTSETSMSQFEYEQSNQRSDGISGIQVNEAMELTASSGETLTKYSTKFKEAVEKDIQETKVSKSGICEEINKDVLFERKPATSFMEVSVIENVYEISKRDVSKTPQQETETSVTIEKPTFIEHAEISYAIMQLETAHYETSASEAKIQPDKMEIKEEIAAAKEVEAHEEISKDVFFERKPATSFMEVSVIENVYEISKRDVSKTPQQETETSVTIEKPTFIEHAEIPYAIMQHETAYYETSVSETKKENIELVKKLRNETIEAFCLKDRKEEAEMTIYPEIMKKSVLSTTPESIKTSICLEEEAEMERRREEIAEKLTPK</sequence>
<dbReference type="EMBL" id="KZ270045">
    <property type="protein sequence ID" value="OZC07060.1"/>
    <property type="molecule type" value="Genomic_DNA"/>
</dbReference>
<proteinExistence type="predicted"/>
<accession>A0A238BQX6</accession>
<dbReference type="FunFam" id="2.60.40.10:FF:000107">
    <property type="entry name" value="Myosin, light chain kinase a"/>
    <property type="match status" value="3"/>
</dbReference>
<dbReference type="OrthoDB" id="5969272at2759"/>
<dbReference type="GO" id="GO:0032982">
    <property type="term" value="C:myosin filament"/>
    <property type="evidence" value="ECO:0007669"/>
    <property type="project" value="UniProtKB-KW"/>
</dbReference>
<evidence type="ECO:0000256" key="1">
    <source>
        <dbReference type="ARBA" id="ARBA00022433"/>
    </source>
</evidence>
<name>A0A238BQX6_9BILA</name>
<keyword evidence="4" id="KW-1015">Disulfide bond</keyword>
<feature type="compositionally biased region" description="Low complexity" evidence="8">
    <location>
        <begin position="2813"/>
        <end position="2824"/>
    </location>
</feature>
<keyword evidence="5" id="KW-0514">Muscle protein</keyword>
<feature type="domain" description="Ig-like" evidence="9">
    <location>
        <begin position="4006"/>
        <end position="4097"/>
    </location>
</feature>
<dbReference type="PROSITE" id="PS50835">
    <property type="entry name" value="IG_LIKE"/>
    <property type="match status" value="13"/>
</dbReference>
<feature type="domain" description="Ig-like" evidence="9">
    <location>
        <begin position="5611"/>
        <end position="5700"/>
    </location>
</feature>
<evidence type="ECO:0000256" key="7">
    <source>
        <dbReference type="SAM" id="Coils"/>
    </source>
</evidence>
<feature type="region of interest" description="Disordered" evidence="8">
    <location>
        <begin position="6016"/>
        <end position="6037"/>
    </location>
</feature>
<evidence type="ECO:0000256" key="3">
    <source>
        <dbReference type="ARBA" id="ARBA00022889"/>
    </source>
</evidence>
<keyword evidence="2" id="KW-0677">Repeat</keyword>
<gene>
    <name evidence="10" type="ORF">X798_05952</name>
</gene>
<dbReference type="Pfam" id="PF07679">
    <property type="entry name" value="I-set"/>
    <property type="match status" value="12"/>
</dbReference>
<feature type="domain" description="Ig-like" evidence="9">
    <location>
        <begin position="5730"/>
        <end position="5819"/>
    </location>
</feature>
<dbReference type="InterPro" id="IPR003599">
    <property type="entry name" value="Ig_sub"/>
</dbReference>
<evidence type="ECO:0000256" key="8">
    <source>
        <dbReference type="SAM" id="MobiDB-lite"/>
    </source>
</evidence>
<feature type="domain" description="Ig-like" evidence="9">
    <location>
        <begin position="1345"/>
        <end position="1431"/>
    </location>
</feature>
<dbReference type="FunFam" id="2.60.40.10:FF:000557">
    <property type="entry name" value="Myosin binding protein Ha"/>
    <property type="match status" value="1"/>
</dbReference>
<evidence type="ECO:0000256" key="6">
    <source>
        <dbReference type="ARBA" id="ARBA00023319"/>
    </source>
</evidence>
<dbReference type="SMART" id="SM00408">
    <property type="entry name" value="IGc2"/>
    <property type="match status" value="9"/>
</dbReference>
<dbReference type="FunFam" id="2.60.40.10:FF:000032">
    <property type="entry name" value="palladin isoform X1"/>
    <property type="match status" value="2"/>
</dbReference>
<feature type="domain" description="Ig-like" evidence="9">
    <location>
        <begin position="1552"/>
        <end position="1647"/>
    </location>
</feature>
<feature type="compositionally biased region" description="Basic and acidic residues" evidence="8">
    <location>
        <begin position="397"/>
        <end position="415"/>
    </location>
</feature>
<dbReference type="CDD" id="cd00096">
    <property type="entry name" value="Ig"/>
    <property type="match status" value="4"/>
</dbReference>
<evidence type="ECO:0000256" key="2">
    <source>
        <dbReference type="ARBA" id="ARBA00022737"/>
    </source>
</evidence>
<organism evidence="10 11">
    <name type="scientific">Onchocerca flexuosa</name>
    <dbReference type="NCBI Taxonomy" id="387005"/>
    <lineage>
        <taxon>Eukaryota</taxon>
        <taxon>Metazoa</taxon>
        <taxon>Ecdysozoa</taxon>
        <taxon>Nematoda</taxon>
        <taxon>Chromadorea</taxon>
        <taxon>Rhabditida</taxon>
        <taxon>Spirurina</taxon>
        <taxon>Spiruromorpha</taxon>
        <taxon>Filarioidea</taxon>
        <taxon>Onchocercidae</taxon>
        <taxon>Onchocerca</taxon>
    </lineage>
</organism>
<feature type="domain" description="Ig-like" evidence="9">
    <location>
        <begin position="3934"/>
        <end position="4002"/>
    </location>
</feature>
<evidence type="ECO:0000313" key="11">
    <source>
        <dbReference type="Proteomes" id="UP000242913"/>
    </source>
</evidence>
<dbReference type="InterPro" id="IPR003598">
    <property type="entry name" value="Ig_sub2"/>
</dbReference>
<dbReference type="Proteomes" id="UP000242913">
    <property type="component" value="Unassembled WGS sequence"/>
</dbReference>
<keyword evidence="7" id="KW-0175">Coiled coil</keyword>
<feature type="region of interest" description="Disordered" evidence="8">
    <location>
        <begin position="3234"/>
        <end position="3253"/>
    </location>
</feature>
<evidence type="ECO:0000256" key="4">
    <source>
        <dbReference type="ARBA" id="ARBA00023157"/>
    </source>
</evidence>
<dbReference type="PANTHER" id="PTHR47633:SF4">
    <property type="entry name" value="MYOPALLADIN ISOFORM X1"/>
    <property type="match status" value="1"/>
</dbReference>
<feature type="domain" description="Ig-like" evidence="9">
    <location>
        <begin position="753"/>
        <end position="841"/>
    </location>
</feature>
<feature type="domain" description="Ig-like" evidence="9">
    <location>
        <begin position="5492"/>
        <end position="5592"/>
    </location>
</feature>
<keyword evidence="6" id="KW-0393">Immunoglobulin domain</keyword>
<keyword evidence="11" id="KW-1185">Reference proteome</keyword>
<feature type="region of interest" description="Disordered" evidence="8">
    <location>
        <begin position="339"/>
        <end position="361"/>
    </location>
</feature>
<protein>
    <recommendedName>
        <fullName evidence="9">Ig-like domain-containing protein</fullName>
    </recommendedName>
</protein>
<dbReference type="Gene3D" id="2.60.40.10">
    <property type="entry name" value="Immunoglobulins"/>
    <property type="match status" value="18"/>
</dbReference>
<feature type="region of interest" description="Disordered" evidence="8">
    <location>
        <begin position="2807"/>
        <end position="2837"/>
    </location>
</feature>